<dbReference type="RefSeq" id="WP_370396662.1">
    <property type="nucleotide sequence ID" value="NZ_JALBUT010000003.1"/>
</dbReference>
<dbReference type="PANTHER" id="PTHR10000">
    <property type="entry name" value="PHOSPHOSERINE PHOSPHATASE"/>
    <property type="match status" value="1"/>
</dbReference>
<dbReference type="InterPro" id="IPR000150">
    <property type="entry name" value="Cof"/>
</dbReference>
<sequence>MDLPDIRLVASDMDGTLLNSKAELPPDFFDIFERMRRNKIAFVAASGRQIHNMKIKFKGIVDEIFFAAENGAYVTKADKELLSLELSKDDVRQFLEIARKIDGTYIVLSGKKFAYIENPDPVFLARLSSYSGYLKPVKDISQVDDDIFYKFTICDLINPATNAFPHFEKLRGDFQVKISGLKWMDITHKLADKGYALKLIQDSLGVSIDQTAAFGDYLNDIELLKRAKYSYAMANALDEIKKLARFQTYSYNEGGVTKALSQILPK</sequence>
<dbReference type="SFLD" id="SFLDS00003">
    <property type="entry name" value="Haloacid_Dehalogenase"/>
    <property type="match status" value="1"/>
</dbReference>
<keyword evidence="2" id="KW-1185">Reference proteome</keyword>
<accession>A0ABU4WIF3</accession>
<evidence type="ECO:0000313" key="1">
    <source>
        <dbReference type="EMBL" id="MDX8415214.1"/>
    </source>
</evidence>
<dbReference type="GO" id="GO:0016787">
    <property type="term" value="F:hydrolase activity"/>
    <property type="evidence" value="ECO:0007669"/>
    <property type="project" value="UniProtKB-KW"/>
</dbReference>
<name>A0ABU4WIF3_9BACT</name>
<dbReference type="SFLD" id="SFLDG01140">
    <property type="entry name" value="C2.B:_Phosphomannomutase_and_P"/>
    <property type="match status" value="1"/>
</dbReference>
<dbReference type="SUPFAM" id="SSF56784">
    <property type="entry name" value="HAD-like"/>
    <property type="match status" value="1"/>
</dbReference>
<dbReference type="PANTHER" id="PTHR10000:SF8">
    <property type="entry name" value="HAD SUPERFAMILY HYDROLASE-LIKE, TYPE 3"/>
    <property type="match status" value="1"/>
</dbReference>
<dbReference type="Pfam" id="PF08282">
    <property type="entry name" value="Hydrolase_3"/>
    <property type="match status" value="1"/>
</dbReference>
<evidence type="ECO:0000313" key="2">
    <source>
        <dbReference type="Proteomes" id="UP001275932"/>
    </source>
</evidence>
<dbReference type="InterPro" id="IPR036412">
    <property type="entry name" value="HAD-like_sf"/>
</dbReference>
<proteinExistence type="predicted"/>
<dbReference type="Proteomes" id="UP001275932">
    <property type="component" value="Unassembled WGS sequence"/>
</dbReference>
<comment type="caution">
    <text evidence="1">The sequence shown here is derived from an EMBL/GenBank/DDBJ whole genome shotgun (WGS) entry which is preliminary data.</text>
</comment>
<gene>
    <name evidence="1" type="ORF">MOX91_03345</name>
</gene>
<protein>
    <submittedName>
        <fullName evidence="1">HAD family hydrolase</fullName>
    </submittedName>
</protein>
<dbReference type="Gene3D" id="3.30.1240.10">
    <property type="match status" value="1"/>
</dbReference>
<dbReference type="PROSITE" id="PS01228">
    <property type="entry name" value="COF_1"/>
    <property type="match status" value="1"/>
</dbReference>
<keyword evidence="1" id="KW-0378">Hydrolase</keyword>
<organism evidence="1 2">
    <name type="scientific">Intestinicryptomonas porci</name>
    <dbReference type="NCBI Taxonomy" id="2926320"/>
    <lineage>
        <taxon>Bacteria</taxon>
        <taxon>Pseudomonadati</taxon>
        <taxon>Verrucomicrobiota</taxon>
        <taxon>Opitutia</taxon>
        <taxon>Opitutales</taxon>
        <taxon>Intestinicryptomonaceae</taxon>
        <taxon>Intestinicryptomonas</taxon>
    </lineage>
</organism>
<reference evidence="1 2" key="1">
    <citation type="submission" date="2022-03" db="EMBL/GenBank/DDBJ databases">
        <title>Novel taxa within the pig intestine.</title>
        <authorList>
            <person name="Wylensek D."/>
            <person name="Bishof K."/>
            <person name="Afrizal A."/>
            <person name="Clavel T."/>
        </authorList>
    </citation>
    <scope>NUCLEOTIDE SEQUENCE [LARGE SCALE GENOMIC DNA]</scope>
    <source>
        <strain evidence="1 2">CLA-KB-P66</strain>
    </source>
</reference>
<dbReference type="Gene3D" id="3.40.50.1000">
    <property type="entry name" value="HAD superfamily/HAD-like"/>
    <property type="match status" value="1"/>
</dbReference>
<dbReference type="EMBL" id="JALBUT010000003">
    <property type="protein sequence ID" value="MDX8415214.1"/>
    <property type="molecule type" value="Genomic_DNA"/>
</dbReference>
<dbReference type="InterPro" id="IPR023214">
    <property type="entry name" value="HAD_sf"/>
</dbReference>
<dbReference type="NCBIfam" id="TIGR00099">
    <property type="entry name" value="Cof-subfamily"/>
    <property type="match status" value="1"/>
</dbReference>